<comment type="caution">
    <text evidence="1">The sequence shown here is derived from an EMBL/GenBank/DDBJ whole genome shotgun (WGS) entry which is preliminary data.</text>
</comment>
<dbReference type="EMBL" id="JACHJT010000001">
    <property type="protein sequence ID" value="MBB4934266.1"/>
    <property type="molecule type" value="Genomic_DNA"/>
</dbReference>
<gene>
    <name evidence="1" type="ORF">F4561_005086</name>
</gene>
<dbReference type="RefSeq" id="WP_184582211.1">
    <property type="nucleotide sequence ID" value="NZ_JACHJT010000001.1"/>
</dbReference>
<dbReference type="Proteomes" id="UP000523007">
    <property type="component" value="Unassembled WGS sequence"/>
</dbReference>
<keyword evidence="2" id="KW-1185">Reference proteome</keyword>
<sequence length="83" mass="9420">MILTHAECHALRDLVDELIAATDDHIYWLGPVRDTSLELRELLTSHDSAESPLVEPIWANWECPVKGCRFASITPMDHPCPLR</sequence>
<evidence type="ECO:0000313" key="2">
    <source>
        <dbReference type="Proteomes" id="UP000523007"/>
    </source>
</evidence>
<reference evidence="1 2" key="1">
    <citation type="submission" date="2020-08" db="EMBL/GenBank/DDBJ databases">
        <title>Sequencing the genomes of 1000 actinobacteria strains.</title>
        <authorList>
            <person name="Klenk H.-P."/>
        </authorList>
    </citation>
    <scope>NUCLEOTIDE SEQUENCE [LARGE SCALE GENOMIC DNA]</scope>
    <source>
        <strain evidence="1 2">DSM 102030</strain>
    </source>
</reference>
<organism evidence="1 2">
    <name type="scientific">Lipingzhangella halophila</name>
    <dbReference type="NCBI Taxonomy" id="1783352"/>
    <lineage>
        <taxon>Bacteria</taxon>
        <taxon>Bacillati</taxon>
        <taxon>Actinomycetota</taxon>
        <taxon>Actinomycetes</taxon>
        <taxon>Streptosporangiales</taxon>
        <taxon>Nocardiopsidaceae</taxon>
        <taxon>Lipingzhangella</taxon>
    </lineage>
</organism>
<evidence type="ECO:0000313" key="1">
    <source>
        <dbReference type="EMBL" id="MBB4934266.1"/>
    </source>
</evidence>
<proteinExistence type="predicted"/>
<accession>A0A7W7RLP2</accession>
<dbReference type="AlphaFoldDB" id="A0A7W7RLP2"/>
<name>A0A7W7RLP2_9ACTN</name>
<protein>
    <submittedName>
        <fullName evidence="1">Uncharacterized protein</fullName>
    </submittedName>
</protein>